<dbReference type="RefSeq" id="WP_117142266.1">
    <property type="nucleotide sequence ID" value="NZ_DBFBCJ010000010.1"/>
</dbReference>
<keyword evidence="2" id="KW-0732">Signal</keyword>
<dbReference type="InterPro" id="IPR044060">
    <property type="entry name" value="Bacterial_rp_domain"/>
</dbReference>
<evidence type="ECO:0000256" key="2">
    <source>
        <dbReference type="SAM" id="SignalP"/>
    </source>
</evidence>
<sequence>MKKRFLSVFMVLCMMLTMVPSAFAEGADGDTLQNKINQASENATITLDKAYTESITIPEGKTITLDLNGQTLINEEGKHTITNEGTLTIVGTGTVDNVSHGKGAVYNDAGATCTILGGNYTRSQENGQSDSDSGGNSWYAIKNFGTMTIGEEGAPNDAVKVSFTGKYSSLVANGWQDGAAAGQPNKEPAYERDAQLTIHSGTFTGGINTIKNDDYGDLTITGGVFENVAQYAVMNWNIASISGGTFHSDEWAVVNCGNSSLPMDKGELTISGGSFSGTNGSVGRTTDAAAPQITGGTFSSDVSAFAGDGYVCVKQEDDMYAVTGLTADNAVAAIGETYYQSLAAAIDKVQAGETITLLRDVPNANGIVVPSEKSFTVDFNGHTYTLTGPGAGSPSTESNGFQLLKDSTITFQNGTIRIGQNPNNIKRIIQNYANLTLEDMQIYAENQVEGEDYALSFNNGTIVIKGNTSIYTTSDEAIAFDVCKFSSYPGVTVTFDESYTGTINGIILYDSTDAGTHRLEIKGNGHFGGVQATSSAANAAKSAVAIYGGYFNSDPSSYVADGYITVISDKEDYSYMVEEKTETDVPVEPEIQEPSVPEDLPDSIPSDSQGAVKEAAKGIEVPELEAAAATEANSVTKDQAAAIKAESSLKDDENAKVEVQAYLKIEPQGYDVGQTYTLDITPVYDLVVTSNTAGAQNDVIKKEQPLSIHGKTTVSIPLPEGFVNEAQDVYVQHKGYEYEAQVSEAGGKMTATFTNPHGFSAFTVTTKSAAVAEVNGNRYTSFQAAVDATGDNGTVKVLDANATLNATISGSSKTIYVENGTGENITVTINGTTKTIEKNASEDFTYTHSSSSGTTRYSVEVRGTTGGTVTASPTRAAKGATVTLTVRADEGYQLDGLTVTDSKGGTVKLTDKGSGTYTFTMPASKVTVQASFTQNQSGTLPFTDVKTGDWFYEAVQYVYDKGMMTGVSADRFAPASTTTRGMIVTILYRLENEPAVSGGSAFTDVESGAWYADAVAWAAANDIVNGTSATTFAPNSPITREQMATMLYRFAQYKGMDAVTLQENLTGYPDGDQVSDYAIPAMNWAVGQGLIAGMENGTLVPQGSATRAQVATILMRFCENVMQ</sequence>
<evidence type="ECO:0000313" key="4">
    <source>
        <dbReference type="EMBL" id="RFT06538.1"/>
    </source>
</evidence>
<evidence type="ECO:0000256" key="1">
    <source>
        <dbReference type="ARBA" id="ARBA00022737"/>
    </source>
</evidence>
<feature type="domain" description="SLH" evidence="3">
    <location>
        <begin position="1065"/>
        <end position="1123"/>
    </location>
</feature>
<dbReference type="Pfam" id="PF00395">
    <property type="entry name" value="SLH"/>
    <property type="match status" value="3"/>
</dbReference>
<accession>A0A3E2B3C1</accession>
<dbReference type="InterPro" id="IPR051465">
    <property type="entry name" value="Cell_Envelope_Struct_Comp"/>
</dbReference>
<comment type="caution">
    <text evidence="4">The sequence shown here is derived from an EMBL/GenBank/DDBJ whole genome shotgun (WGS) entry which is preliminary data.</text>
</comment>
<dbReference type="GeneID" id="97996521"/>
<dbReference type="EMBL" id="QQRQ01000009">
    <property type="protein sequence ID" value="RFT06538.1"/>
    <property type="molecule type" value="Genomic_DNA"/>
</dbReference>
<dbReference type="Proteomes" id="UP000260649">
    <property type="component" value="Unassembled WGS sequence"/>
</dbReference>
<feature type="signal peptide" evidence="2">
    <location>
        <begin position="1"/>
        <end position="24"/>
    </location>
</feature>
<feature type="chain" id="PRO_5017546037" description="SLH domain-containing protein" evidence="2">
    <location>
        <begin position="25"/>
        <end position="1123"/>
    </location>
</feature>
<protein>
    <recommendedName>
        <fullName evidence="3">SLH domain-containing protein</fullName>
    </recommendedName>
</protein>
<proteinExistence type="predicted"/>
<evidence type="ECO:0000313" key="5">
    <source>
        <dbReference type="Proteomes" id="UP000260649"/>
    </source>
</evidence>
<dbReference type="OrthoDB" id="1781324at2"/>
<evidence type="ECO:0000259" key="3">
    <source>
        <dbReference type="PROSITE" id="PS51272"/>
    </source>
</evidence>
<feature type="domain" description="SLH" evidence="3">
    <location>
        <begin position="998"/>
        <end position="1061"/>
    </location>
</feature>
<dbReference type="PANTHER" id="PTHR43308">
    <property type="entry name" value="OUTER MEMBRANE PROTEIN ALPHA-RELATED"/>
    <property type="match status" value="1"/>
</dbReference>
<name>A0A3E2B3C1_9FIRM</name>
<feature type="domain" description="SLH" evidence="3">
    <location>
        <begin position="938"/>
        <end position="997"/>
    </location>
</feature>
<dbReference type="Pfam" id="PF18998">
    <property type="entry name" value="Flg_new_2"/>
    <property type="match status" value="1"/>
</dbReference>
<gene>
    <name evidence="4" type="ORF">DV520_07020</name>
</gene>
<dbReference type="PANTHER" id="PTHR43308:SF5">
    <property type="entry name" value="S-LAYER PROTEIN _ PEPTIDOGLYCAN ENDO-BETA-N-ACETYLGLUCOSAMINIDASE"/>
    <property type="match status" value="1"/>
</dbReference>
<organism evidence="4 5">
    <name type="scientific">Evtepia gabavorous</name>
    <dbReference type="NCBI Taxonomy" id="2211183"/>
    <lineage>
        <taxon>Bacteria</taxon>
        <taxon>Bacillati</taxon>
        <taxon>Bacillota</taxon>
        <taxon>Clostridia</taxon>
        <taxon>Eubacteriales</taxon>
        <taxon>Evtepia</taxon>
    </lineage>
</organism>
<dbReference type="PROSITE" id="PS51272">
    <property type="entry name" value="SLH"/>
    <property type="match status" value="3"/>
</dbReference>
<dbReference type="SUPFAM" id="SSF51126">
    <property type="entry name" value="Pectin lyase-like"/>
    <property type="match status" value="1"/>
</dbReference>
<dbReference type="InterPro" id="IPR001119">
    <property type="entry name" value="SLH_dom"/>
</dbReference>
<dbReference type="AlphaFoldDB" id="A0A3E2B3C1"/>
<dbReference type="InterPro" id="IPR011050">
    <property type="entry name" value="Pectin_lyase_fold/virulence"/>
</dbReference>
<reference evidence="4 5" key="1">
    <citation type="submission" date="2018-07" db="EMBL/GenBank/DDBJ databases">
        <title>GABA Modulating Bacteria of the Human Gut Microbiota.</title>
        <authorList>
            <person name="Strandwitz P."/>
            <person name="Kim K.H."/>
            <person name="Terekhova D."/>
            <person name="Liu J.K."/>
            <person name="Sharma A."/>
            <person name="Levering J."/>
            <person name="Mcdonald D."/>
            <person name="Dietrich D."/>
            <person name="Ramadhar T.R."/>
            <person name="Lekbua A."/>
            <person name="Mroue N."/>
            <person name="Liston C."/>
            <person name="Stewart E.J."/>
            <person name="Dubin M.J."/>
            <person name="Zengler K."/>
            <person name="Knight R."/>
            <person name="Gilbert J.A."/>
            <person name="Clardy J."/>
            <person name="Lewis K."/>
        </authorList>
    </citation>
    <scope>NUCLEOTIDE SEQUENCE [LARGE SCALE GENOMIC DNA]</scope>
    <source>
        <strain evidence="4 5">KLE1738</strain>
    </source>
</reference>
<keyword evidence="1" id="KW-0677">Repeat</keyword>
<keyword evidence="5" id="KW-1185">Reference proteome</keyword>